<feature type="compositionally biased region" description="Low complexity" evidence="8">
    <location>
        <begin position="853"/>
        <end position="865"/>
    </location>
</feature>
<keyword evidence="11" id="KW-1185">Reference proteome</keyword>
<dbReference type="PANTHER" id="PTHR11042:SF190">
    <property type="entry name" value="MITOSIS INHIBITOR PROTEIN KINASE MIK1"/>
    <property type="match status" value="1"/>
</dbReference>
<comment type="caution">
    <text evidence="10">The sequence shown here is derived from an EMBL/GenBank/DDBJ whole genome shotgun (WGS) entry which is preliminary data.</text>
</comment>
<keyword evidence="2 7" id="KW-0547">Nucleotide-binding</keyword>
<feature type="compositionally biased region" description="Polar residues" evidence="8">
    <location>
        <begin position="716"/>
        <end position="733"/>
    </location>
</feature>
<dbReference type="Gene3D" id="1.10.510.10">
    <property type="entry name" value="Transferase(Phosphotransferase) domain 1"/>
    <property type="match status" value="1"/>
</dbReference>
<dbReference type="GO" id="GO:0004715">
    <property type="term" value="F:non-membrane spanning protein tyrosine kinase activity"/>
    <property type="evidence" value="ECO:0007669"/>
    <property type="project" value="UniProtKB-EC"/>
</dbReference>
<dbReference type="InterPro" id="IPR017441">
    <property type="entry name" value="Protein_kinase_ATP_BS"/>
</dbReference>
<feature type="domain" description="Protein kinase" evidence="9">
    <location>
        <begin position="888"/>
        <end position="1194"/>
    </location>
</feature>
<feature type="compositionally biased region" description="Polar residues" evidence="8">
    <location>
        <begin position="472"/>
        <end position="482"/>
    </location>
</feature>
<dbReference type="GO" id="GO:0005634">
    <property type="term" value="C:nucleus"/>
    <property type="evidence" value="ECO:0007669"/>
    <property type="project" value="TreeGrafter"/>
</dbReference>
<dbReference type="InterPro" id="IPR050339">
    <property type="entry name" value="CC_SR_Kinase"/>
</dbReference>
<evidence type="ECO:0000256" key="5">
    <source>
        <dbReference type="ARBA" id="ARBA00023193"/>
    </source>
</evidence>
<dbReference type="GO" id="GO:0005524">
    <property type="term" value="F:ATP binding"/>
    <property type="evidence" value="ECO:0007669"/>
    <property type="project" value="UniProtKB-UniRule"/>
</dbReference>
<evidence type="ECO:0000313" key="11">
    <source>
        <dbReference type="Proteomes" id="UP001224775"/>
    </source>
</evidence>
<feature type="compositionally biased region" description="Low complexity" evidence="8">
    <location>
        <begin position="196"/>
        <end position="213"/>
    </location>
</feature>
<dbReference type="Pfam" id="PF00069">
    <property type="entry name" value="Pkinase"/>
    <property type="match status" value="1"/>
</dbReference>
<evidence type="ECO:0000256" key="4">
    <source>
        <dbReference type="ARBA" id="ARBA00022840"/>
    </source>
</evidence>
<dbReference type="SUPFAM" id="SSF56112">
    <property type="entry name" value="Protein kinase-like (PK-like)"/>
    <property type="match status" value="1"/>
</dbReference>
<dbReference type="GO" id="GO:0017148">
    <property type="term" value="P:negative regulation of translation"/>
    <property type="evidence" value="ECO:0007669"/>
    <property type="project" value="UniProtKB-KW"/>
</dbReference>
<dbReference type="PROSITE" id="PS00108">
    <property type="entry name" value="PROTEIN_KINASE_ST"/>
    <property type="match status" value="1"/>
</dbReference>
<dbReference type="PANTHER" id="PTHR11042">
    <property type="entry name" value="EUKARYOTIC TRANSLATION INITIATION FACTOR 2-ALPHA KINASE EIF2-ALPHA KINASE -RELATED"/>
    <property type="match status" value="1"/>
</dbReference>
<proteinExistence type="inferred from homology"/>
<dbReference type="GO" id="GO:0005737">
    <property type="term" value="C:cytoplasm"/>
    <property type="evidence" value="ECO:0007669"/>
    <property type="project" value="TreeGrafter"/>
</dbReference>
<feature type="compositionally biased region" description="Polar residues" evidence="8">
    <location>
        <begin position="99"/>
        <end position="118"/>
    </location>
</feature>
<feature type="region of interest" description="Disordered" evidence="8">
    <location>
        <begin position="680"/>
        <end position="739"/>
    </location>
</feature>
<dbReference type="EC" id="2.7.10.2" evidence="10"/>
<evidence type="ECO:0000256" key="2">
    <source>
        <dbReference type="ARBA" id="ARBA00022741"/>
    </source>
</evidence>
<accession>A0AAD9D5Y1</accession>
<feature type="region of interest" description="Disordered" evidence="8">
    <location>
        <begin position="1193"/>
        <end position="1259"/>
    </location>
</feature>
<feature type="compositionally biased region" description="Basic and acidic residues" evidence="8">
    <location>
        <begin position="1212"/>
        <end position="1232"/>
    </location>
</feature>
<gene>
    <name evidence="10" type="ORF">QTG54_013940</name>
</gene>
<feature type="region of interest" description="Disordered" evidence="8">
    <location>
        <begin position="850"/>
        <end position="870"/>
    </location>
</feature>
<feature type="compositionally biased region" description="Polar residues" evidence="8">
    <location>
        <begin position="408"/>
        <end position="418"/>
    </location>
</feature>
<feature type="binding site" evidence="7">
    <location>
        <position position="917"/>
    </location>
    <ligand>
        <name>ATP</name>
        <dbReference type="ChEBI" id="CHEBI:30616"/>
    </ligand>
</feature>
<keyword evidence="1 10" id="KW-0808">Transferase</keyword>
<name>A0AAD9D5Y1_9STRA</name>
<organism evidence="10 11">
    <name type="scientific">Skeletonema marinoi</name>
    <dbReference type="NCBI Taxonomy" id="267567"/>
    <lineage>
        <taxon>Eukaryota</taxon>
        <taxon>Sar</taxon>
        <taxon>Stramenopiles</taxon>
        <taxon>Ochrophyta</taxon>
        <taxon>Bacillariophyta</taxon>
        <taxon>Coscinodiscophyceae</taxon>
        <taxon>Thalassiosirophycidae</taxon>
        <taxon>Thalassiosirales</taxon>
        <taxon>Skeletonemataceae</taxon>
        <taxon>Skeletonema</taxon>
        <taxon>Skeletonema marinoi-dohrnii complex</taxon>
    </lineage>
</organism>
<evidence type="ECO:0000256" key="3">
    <source>
        <dbReference type="ARBA" id="ARBA00022777"/>
    </source>
</evidence>
<feature type="compositionally biased region" description="Polar residues" evidence="8">
    <location>
        <begin position="336"/>
        <end position="347"/>
    </location>
</feature>
<evidence type="ECO:0000256" key="6">
    <source>
        <dbReference type="ARBA" id="ARBA00037982"/>
    </source>
</evidence>
<evidence type="ECO:0000259" key="9">
    <source>
        <dbReference type="PROSITE" id="PS50011"/>
    </source>
</evidence>
<evidence type="ECO:0000256" key="8">
    <source>
        <dbReference type="SAM" id="MobiDB-lite"/>
    </source>
</evidence>
<comment type="similarity">
    <text evidence="6">Belongs to the protein kinase superfamily. Ser/Thr protein kinase family. GCN2 subfamily.</text>
</comment>
<evidence type="ECO:0000256" key="1">
    <source>
        <dbReference type="ARBA" id="ARBA00022679"/>
    </source>
</evidence>
<dbReference type="InterPro" id="IPR000719">
    <property type="entry name" value="Prot_kinase_dom"/>
</dbReference>
<feature type="compositionally biased region" description="Low complexity" evidence="8">
    <location>
        <begin position="423"/>
        <end position="440"/>
    </location>
</feature>
<dbReference type="PROSITE" id="PS00107">
    <property type="entry name" value="PROTEIN_KINASE_ATP"/>
    <property type="match status" value="1"/>
</dbReference>
<dbReference type="AlphaFoldDB" id="A0AAD9D5Y1"/>
<dbReference type="EMBL" id="JATAAI010000034">
    <property type="protein sequence ID" value="KAK1735326.1"/>
    <property type="molecule type" value="Genomic_DNA"/>
</dbReference>
<dbReference type="InterPro" id="IPR008271">
    <property type="entry name" value="Ser/Thr_kinase_AS"/>
</dbReference>
<evidence type="ECO:0000256" key="7">
    <source>
        <dbReference type="PROSITE-ProRule" id="PRU10141"/>
    </source>
</evidence>
<reference evidence="10" key="1">
    <citation type="submission" date="2023-06" db="EMBL/GenBank/DDBJ databases">
        <title>Survivors Of The Sea: Transcriptome response of Skeletonema marinoi to long-term dormancy.</title>
        <authorList>
            <person name="Pinder M.I.M."/>
            <person name="Kourtchenko O."/>
            <person name="Robertson E.K."/>
            <person name="Larsson T."/>
            <person name="Maumus F."/>
            <person name="Osuna-Cruz C.M."/>
            <person name="Vancaester E."/>
            <person name="Stenow R."/>
            <person name="Vandepoele K."/>
            <person name="Ploug H."/>
            <person name="Bruchert V."/>
            <person name="Godhe A."/>
            <person name="Topel M."/>
        </authorList>
    </citation>
    <scope>NUCLEOTIDE SEQUENCE</scope>
    <source>
        <strain evidence="10">R05AC</strain>
    </source>
</reference>
<dbReference type="SMART" id="SM00220">
    <property type="entry name" value="S_TKc"/>
    <property type="match status" value="1"/>
</dbReference>
<dbReference type="PROSITE" id="PS50011">
    <property type="entry name" value="PROTEIN_KINASE_DOM"/>
    <property type="match status" value="1"/>
</dbReference>
<feature type="region of interest" description="Disordered" evidence="8">
    <location>
        <begin position="1"/>
        <end position="74"/>
    </location>
</feature>
<protein>
    <submittedName>
        <fullName evidence="10">Wee1-like protein kinase</fullName>
        <ecNumber evidence="10">2.7.10.2</ecNumber>
    </submittedName>
</protein>
<keyword evidence="4 7" id="KW-0067">ATP-binding</keyword>
<keyword evidence="3 10" id="KW-0418">Kinase</keyword>
<sequence length="1259" mass="136274">MTQTRSTSGGGGSGRGAKKKAADEDNDMILPSHDDGDDETKDDDTTCLHASTSSSSLLPRKRQASKSPAPLEMMAGMVDTEASAALSAIIAGGNEEGSQRSSTPMNEMNSSDINQILHNSMEDDDDEGGDTSTAAAAGRRSSRASVSLNASFEAAAAAASTTTLSMSPKKRNKSLDFDADGEVVKESSTLNTSRKQLSSQQLQHLIQQQQQQQVPDTPLRPPSNSKVSKRQKGGGILFSPKPVYGKGGSSGERKKKSGIIGIQSLKSSGVGLKMLKRPPRTITNSTGGVVAVGMTGGGGGGGGSSSDFQVADDSSNNNFAPPKGHGSPSSPPKNATVDNNNKSTARSPATPFRFHAFPESLPRVHPRGLTSAKEGGLVFDNVGGGGGGGSSDATSNNPTPFRLDESFGTKSSNSSTDGKQQHHQQQPEQQQLRGELLPQRMTLRPKSSPSEQDVDMRSPHSPATRRLFRPKPTTSTAAGASTIQLAPTQSFDVAESNAAISDALLVARNDSSDQNDLSGEWSEPTEMSMTNKLIRMSNVPTSINTLHNHQEEGNEDDETDTVMEEDIIENEEEETKDAAGLPGTKLDFNSPRETEVMLDPKSKTPDHHRIQFNLDVSPIYGDDVGMAEKGDDASPMKGVENNHEEENVDELQNTYLPTAYNADMSALSAGDASEATASTINANNTTRNSYASGFTRLNPRRTSRPMPDTSAFDVCTPSQSSLRSKDSGTQSKASELLCPPTPIRTPAWAHNAESVLDKGGQGQHLQRANSLIATKVLAECPLRVFDNLSSLEDSMLEHDVSGTTDSAQHPALTASFLPVDEKDEHDAFEGEQGSRNIGGAPQFRRLMSDTSMEEMSSSLKSDSTSATKQQSRVSLEVHTDGPVTFSDFDNVGILGSGAFADVFKVRSKKDQAFYAIKRTRRQFRGVKDRERAMTEVNTMKRLQSAVLSEAADASQQKSHGEKTNYGLYLLFFIRAWQQDGFFYCQTELCSRATCRQLRLSLTTDWEKDAVKYPSLVSCLDSDSGVKKGRLQDRLIPERDIWQICHDISRGLFHFHSHGMVHYDIKPSNIFFVVNAKWGTICKIGDFGLAGDIGSSDDGQEGDTSYMANELLSSSLKHPGADIFSLGLTLHELAASTTWTLPREGDRWHDLRSGSDTLELPTSRTESLVSLIQRMIHPDPKQRPSAEEITEHADVKRASASSDSFLSQYVGDVARHDSRREKEMESAEEEARKRSTTPVSSMLSPNATRLQRTKTPTFEE</sequence>
<dbReference type="Gene3D" id="3.30.200.20">
    <property type="entry name" value="Phosphorylase Kinase, domain 1"/>
    <property type="match status" value="1"/>
</dbReference>
<evidence type="ECO:0000313" key="10">
    <source>
        <dbReference type="EMBL" id="KAK1735326.1"/>
    </source>
</evidence>
<feature type="region of interest" description="Disordered" evidence="8">
    <location>
        <begin position="89"/>
        <end position="147"/>
    </location>
</feature>
<feature type="compositionally biased region" description="Low complexity" evidence="8">
    <location>
        <begin position="680"/>
        <end position="689"/>
    </location>
</feature>
<dbReference type="InterPro" id="IPR011009">
    <property type="entry name" value="Kinase-like_dom_sf"/>
</dbReference>
<dbReference type="Proteomes" id="UP001224775">
    <property type="component" value="Unassembled WGS sequence"/>
</dbReference>
<feature type="compositionally biased region" description="Polar residues" evidence="8">
    <location>
        <begin position="1235"/>
        <end position="1259"/>
    </location>
</feature>
<feature type="compositionally biased region" description="Gly residues" evidence="8">
    <location>
        <begin position="294"/>
        <end position="304"/>
    </location>
</feature>
<feature type="compositionally biased region" description="Low complexity" evidence="8">
    <location>
        <begin position="130"/>
        <end position="145"/>
    </location>
</feature>
<feature type="compositionally biased region" description="Polar residues" evidence="8">
    <location>
        <begin position="48"/>
        <end position="57"/>
    </location>
</feature>
<feature type="region of interest" description="Disordered" evidence="8">
    <location>
        <begin position="159"/>
        <end position="482"/>
    </location>
</feature>
<feature type="compositionally biased region" description="Polar residues" evidence="8">
    <location>
        <begin position="186"/>
        <end position="195"/>
    </location>
</feature>
<keyword evidence="5" id="KW-0652">Protein synthesis inhibitor</keyword>